<dbReference type="GO" id="GO:0046872">
    <property type="term" value="F:metal ion binding"/>
    <property type="evidence" value="ECO:0007669"/>
    <property type="project" value="UniProtKB-KW"/>
</dbReference>
<keyword evidence="2" id="KW-0547">Nucleotide-binding</keyword>
<dbReference type="CDD" id="cd02037">
    <property type="entry name" value="Mrp_NBP35"/>
    <property type="match status" value="1"/>
</dbReference>
<accession>X1AHU9</accession>
<dbReference type="Gene3D" id="3.40.50.300">
    <property type="entry name" value="P-loop containing nucleotide triphosphate hydrolases"/>
    <property type="match status" value="1"/>
</dbReference>
<dbReference type="InterPro" id="IPR019591">
    <property type="entry name" value="Mrp/NBP35_ATP-bd"/>
</dbReference>
<keyword evidence="4" id="KW-0408">Iron</keyword>
<protein>
    <recommendedName>
        <fullName evidence="7">ATP-binding protein</fullName>
    </recommendedName>
</protein>
<dbReference type="PANTHER" id="PTHR42961">
    <property type="entry name" value="IRON-SULFUR PROTEIN NUBPL"/>
    <property type="match status" value="1"/>
</dbReference>
<dbReference type="GO" id="GO:0140663">
    <property type="term" value="F:ATP-dependent FeS chaperone activity"/>
    <property type="evidence" value="ECO:0007669"/>
    <property type="project" value="InterPro"/>
</dbReference>
<dbReference type="PANTHER" id="PTHR42961:SF2">
    <property type="entry name" value="IRON-SULFUR PROTEIN NUBPL"/>
    <property type="match status" value="1"/>
</dbReference>
<feature type="non-terminal residue" evidence="6">
    <location>
        <position position="1"/>
    </location>
</feature>
<comment type="caution">
    <text evidence="6">The sequence shown here is derived from an EMBL/GenBank/DDBJ whole genome shotgun (WGS) entry which is preliminary data.</text>
</comment>
<evidence type="ECO:0000256" key="4">
    <source>
        <dbReference type="ARBA" id="ARBA00023004"/>
    </source>
</evidence>
<dbReference type="EMBL" id="BART01003656">
    <property type="protein sequence ID" value="GAG59586.1"/>
    <property type="molecule type" value="Genomic_DNA"/>
</dbReference>
<dbReference type="InterPro" id="IPR027417">
    <property type="entry name" value="P-loop_NTPase"/>
</dbReference>
<gene>
    <name evidence="6" type="ORF">S01H4_09863</name>
</gene>
<dbReference type="SUPFAM" id="SSF52540">
    <property type="entry name" value="P-loop containing nucleoside triphosphate hydrolases"/>
    <property type="match status" value="1"/>
</dbReference>
<dbReference type="FunFam" id="3.40.50.300:FF:001119">
    <property type="entry name" value="Iron-sulfur cluster carrier protein"/>
    <property type="match status" value="1"/>
</dbReference>
<evidence type="ECO:0000313" key="6">
    <source>
        <dbReference type="EMBL" id="GAG59586.1"/>
    </source>
</evidence>
<dbReference type="GO" id="GO:0005524">
    <property type="term" value="F:ATP binding"/>
    <property type="evidence" value="ECO:0007669"/>
    <property type="project" value="UniProtKB-KW"/>
</dbReference>
<evidence type="ECO:0000256" key="1">
    <source>
        <dbReference type="ARBA" id="ARBA00022723"/>
    </source>
</evidence>
<name>X1AHU9_9ZZZZ</name>
<evidence type="ECO:0000256" key="2">
    <source>
        <dbReference type="ARBA" id="ARBA00022741"/>
    </source>
</evidence>
<dbReference type="GO" id="GO:0016226">
    <property type="term" value="P:iron-sulfur cluster assembly"/>
    <property type="evidence" value="ECO:0007669"/>
    <property type="project" value="InterPro"/>
</dbReference>
<dbReference type="InterPro" id="IPR033756">
    <property type="entry name" value="YlxH/NBP35"/>
</dbReference>
<dbReference type="GO" id="GO:0051539">
    <property type="term" value="F:4 iron, 4 sulfur cluster binding"/>
    <property type="evidence" value="ECO:0007669"/>
    <property type="project" value="TreeGrafter"/>
</dbReference>
<dbReference type="AlphaFoldDB" id="X1AHU9"/>
<dbReference type="Pfam" id="PF10609">
    <property type="entry name" value="ParA"/>
    <property type="match status" value="1"/>
</dbReference>
<evidence type="ECO:0008006" key="7">
    <source>
        <dbReference type="Google" id="ProtNLM"/>
    </source>
</evidence>
<dbReference type="InterPro" id="IPR044304">
    <property type="entry name" value="NUBPL-like"/>
</dbReference>
<sequence length="252" mass="26911">KHKIVILSGKGGVGKTTVATNLAASFAKRGKSTGILDVDIYGPNVPKLLGLEGQRPAVDDEFIEPIIGPLDMKVMSMGFLLRKDDDAVAWRGPLVAKAISQFLANVRWGDLDILVVDLPPGTGDEILSILQSIPDIDGVVIVSTPQEVAVLDARRAIQLVEKMGVPILGIVENMSEFVCPKCGESYKIFGEGAAKKASEEYGIEHLGTLPLDPRVITLSDKGTPFVIEEPDSKVANAFSELVDKLVNKVGLA</sequence>
<keyword evidence="5" id="KW-0411">Iron-sulfur</keyword>
<evidence type="ECO:0000256" key="3">
    <source>
        <dbReference type="ARBA" id="ARBA00022840"/>
    </source>
</evidence>
<reference evidence="6" key="1">
    <citation type="journal article" date="2014" name="Front. Microbiol.">
        <title>High frequency of phylogenetically diverse reductive dehalogenase-homologous genes in deep subseafloor sedimentary metagenomes.</title>
        <authorList>
            <person name="Kawai M."/>
            <person name="Futagami T."/>
            <person name="Toyoda A."/>
            <person name="Takaki Y."/>
            <person name="Nishi S."/>
            <person name="Hori S."/>
            <person name="Arai W."/>
            <person name="Tsubouchi T."/>
            <person name="Morono Y."/>
            <person name="Uchiyama I."/>
            <person name="Ito T."/>
            <person name="Fujiyama A."/>
            <person name="Inagaki F."/>
            <person name="Takami H."/>
        </authorList>
    </citation>
    <scope>NUCLEOTIDE SEQUENCE</scope>
    <source>
        <strain evidence="6">Expedition CK06-06</strain>
    </source>
</reference>
<keyword evidence="3" id="KW-0067">ATP-binding</keyword>
<keyword evidence="1" id="KW-0479">Metal-binding</keyword>
<dbReference type="HAMAP" id="MF_02040">
    <property type="entry name" value="Mrp_NBP35"/>
    <property type="match status" value="1"/>
</dbReference>
<organism evidence="6">
    <name type="scientific">marine sediment metagenome</name>
    <dbReference type="NCBI Taxonomy" id="412755"/>
    <lineage>
        <taxon>unclassified sequences</taxon>
        <taxon>metagenomes</taxon>
        <taxon>ecological metagenomes</taxon>
    </lineage>
</organism>
<proteinExistence type="inferred from homology"/>
<evidence type="ECO:0000256" key="5">
    <source>
        <dbReference type="ARBA" id="ARBA00023014"/>
    </source>
</evidence>